<dbReference type="Proteomes" id="UP000494269">
    <property type="component" value="Unassembled WGS sequence"/>
</dbReference>
<evidence type="ECO:0000313" key="2">
    <source>
        <dbReference type="Proteomes" id="UP000494269"/>
    </source>
</evidence>
<keyword evidence="2" id="KW-1185">Reference proteome</keyword>
<name>A0A6S7AAJ6_9BURK</name>
<protein>
    <submittedName>
        <fullName evidence="1">Uncharacterized protein</fullName>
    </submittedName>
</protein>
<organism evidence="1 2">
    <name type="scientific">Achromobacter kerstersii</name>
    <dbReference type="NCBI Taxonomy" id="1353890"/>
    <lineage>
        <taxon>Bacteria</taxon>
        <taxon>Pseudomonadati</taxon>
        <taxon>Pseudomonadota</taxon>
        <taxon>Betaproteobacteria</taxon>
        <taxon>Burkholderiales</taxon>
        <taxon>Alcaligenaceae</taxon>
        <taxon>Achromobacter</taxon>
    </lineage>
</organism>
<dbReference type="EMBL" id="CADIJQ010000004">
    <property type="protein sequence ID" value="CAB3709992.1"/>
    <property type="molecule type" value="Genomic_DNA"/>
</dbReference>
<sequence length="122" mass="14174">MKIRILKWMGIIALLTPLLWIMFVYFCRPVVALHYSKEATERIGYFFNDNHAISKRGLSPGESVEYLTAMFPKPDMWILLTFPRDSNDALEITKPFSRIDVFIGPGAKIERTEVHDGFFARF</sequence>
<proteinExistence type="predicted"/>
<dbReference type="RefSeq" id="WP_054423024.1">
    <property type="nucleotide sequence ID" value="NZ_CADIJQ010000004.1"/>
</dbReference>
<gene>
    <name evidence="1" type="ORF">LMG3441_03065</name>
</gene>
<evidence type="ECO:0000313" key="1">
    <source>
        <dbReference type="EMBL" id="CAB3709992.1"/>
    </source>
</evidence>
<dbReference type="AlphaFoldDB" id="A0A6S7AAJ6"/>
<accession>A0A6S7AAJ6</accession>
<reference evidence="1 2" key="1">
    <citation type="submission" date="2020-04" db="EMBL/GenBank/DDBJ databases">
        <authorList>
            <person name="De Canck E."/>
        </authorList>
    </citation>
    <scope>NUCLEOTIDE SEQUENCE [LARGE SCALE GENOMIC DNA]</scope>
    <source>
        <strain evidence="1 2">LMG 3441</strain>
    </source>
</reference>